<evidence type="ECO:0000256" key="1">
    <source>
        <dbReference type="ARBA" id="ARBA00022574"/>
    </source>
</evidence>
<gene>
    <name evidence="6" type="ORF">EW146_g3463</name>
</gene>
<evidence type="ECO:0000313" key="7">
    <source>
        <dbReference type="Proteomes" id="UP000310158"/>
    </source>
</evidence>
<reference evidence="6 7" key="1">
    <citation type="submission" date="2019-02" db="EMBL/GenBank/DDBJ databases">
        <title>Genome sequencing of the rare red list fungi Bondarzewia mesenterica.</title>
        <authorList>
            <person name="Buettner E."/>
            <person name="Kellner H."/>
        </authorList>
    </citation>
    <scope>NUCLEOTIDE SEQUENCE [LARGE SCALE GENOMIC DNA]</scope>
    <source>
        <strain evidence="6 7">DSM 108281</strain>
    </source>
</reference>
<feature type="repeat" description="WD" evidence="3">
    <location>
        <begin position="948"/>
        <end position="989"/>
    </location>
</feature>
<dbReference type="InterPro" id="IPR056884">
    <property type="entry name" value="NPHP3-like_N"/>
</dbReference>
<dbReference type="PRINTS" id="PR00320">
    <property type="entry name" value="GPROTEINBRPT"/>
</dbReference>
<feature type="domain" description="C2" evidence="5">
    <location>
        <begin position="12"/>
        <end position="130"/>
    </location>
</feature>
<proteinExistence type="predicted"/>
<dbReference type="AlphaFoldDB" id="A0A4S4LXG1"/>
<dbReference type="Gene3D" id="2.60.40.150">
    <property type="entry name" value="C2 domain"/>
    <property type="match status" value="1"/>
</dbReference>
<organism evidence="6 7">
    <name type="scientific">Bondarzewia mesenterica</name>
    <dbReference type="NCBI Taxonomy" id="1095465"/>
    <lineage>
        <taxon>Eukaryota</taxon>
        <taxon>Fungi</taxon>
        <taxon>Dikarya</taxon>
        <taxon>Basidiomycota</taxon>
        <taxon>Agaricomycotina</taxon>
        <taxon>Agaricomycetes</taxon>
        <taxon>Russulales</taxon>
        <taxon>Bondarzewiaceae</taxon>
        <taxon>Bondarzewia</taxon>
    </lineage>
</organism>
<feature type="repeat" description="WD" evidence="3">
    <location>
        <begin position="1034"/>
        <end position="1075"/>
    </location>
</feature>
<dbReference type="InterPro" id="IPR020472">
    <property type="entry name" value="WD40_PAC1"/>
</dbReference>
<keyword evidence="1 3" id="KW-0853">WD repeat</keyword>
<dbReference type="Pfam" id="PF00168">
    <property type="entry name" value="C2"/>
    <property type="match status" value="1"/>
</dbReference>
<dbReference type="EMBL" id="SGPL01000116">
    <property type="protein sequence ID" value="THH17319.1"/>
    <property type="molecule type" value="Genomic_DNA"/>
</dbReference>
<dbReference type="SMART" id="SM00320">
    <property type="entry name" value="WD40"/>
    <property type="match status" value="3"/>
</dbReference>
<evidence type="ECO:0000256" key="3">
    <source>
        <dbReference type="PROSITE-ProRule" id="PRU00221"/>
    </source>
</evidence>
<dbReference type="PANTHER" id="PTHR22847:SF637">
    <property type="entry name" value="WD REPEAT DOMAIN 5B"/>
    <property type="match status" value="1"/>
</dbReference>
<name>A0A4S4LXG1_9AGAM</name>
<keyword evidence="2" id="KW-0677">Repeat</keyword>
<dbReference type="InterPro" id="IPR035892">
    <property type="entry name" value="C2_domain_sf"/>
</dbReference>
<dbReference type="CDD" id="cd00200">
    <property type="entry name" value="WD40"/>
    <property type="match status" value="1"/>
</dbReference>
<dbReference type="InterPro" id="IPR000008">
    <property type="entry name" value="C2_dom"/>
</dbReference>
<feature type="repeat" description="WD" evidence="3">
    <location>
        <begin position="991"/>
        <end position="1032"/>
    </location>
</feature>
<dbReference type="PANTHER" id="PTHR22847">
    <property type="entry name" value="WD40 REPEAT PROTEIN"/>
    <property type="match status" value="1"/>
</dbReference>
<keyword evidence="7" id="KW-1185">Reference proteome</keyword>
<dbReference type="Pfam" id="PF00400">
    <property type="entry name" value="WD40"/>
    <property type="match status" value="3"/>
</dbReference>
<dbReference type="InterPro" id="IPR019775">
    <property type="entry name" value="WD40_repeat_CS"/>
</dbReference>
<evidence type="ECO:0000313" key="6">
    <source>
        <dbReference type="EMBL" id="THH17319.1"/>
    </source>
</evidence>
<dbReference type="PROSITE" id="PS50294">
    <property type="entry name" value="WD_REPEATS_REGION"/>
    <property type="match status" value="3"/>
</dbReference>
<accession>A0A4S4LXG1</accession>
<evidence type="ECO:0000259" key="5">
    <source>
        <dbReference type="PROSITE" id="PS50004"/>
    </source>
</evidence>
<dbReference type="InterPro" id="IPR001680">
    <property type="entry name" value="WD40_rpt"/>
</dbReference>
<comment type="caution">
    <text evidence="6">The sequence shown here is derived from an EMBL/GenBank/DDBJ whole genome shotgun (WGS) entry which is preliminary data.</text>
</comment>
<dbReference type="GO" id="GO:1990234">
    <property type="term" value="C:transferase complex"/>
    <property type="evidence" value="ECO:0007669"/>
    <property type="project" value="UniProtKB-ARBA"/>
</dbReference>
<dbReference type="InterPro" id="IPR015943">
    <property type="entry name" value="WD40/YVTN_repeat-like_dom_sf"/>
</dbReference>
<dbReference type="Gene3D" id="3.40.50.300">
    <property type="entry name" value="P-loop containing nucleotide triphosphate hydrolases"/>
    <property type="match status" value="1"/>
</dbReference>
<protein>
    <recommendedName>
        <fullName evidence="5">C2 domain-containing protein</fullName>
    </recommendedName>
</protein>
<dbReference type="SUPFAM" id="SSF52540">
    <property type="entry name" value="P-loop containing nucleoside triphosphate hydrolases"/>
    <property type="match status" value="1"/>
</dbReference>
<dbReference type="InterPro" id="IPR036322">
    <property type="entry name" value="WD40_repeat_dom_sf"/>
</dbReference>
<dbReference type="OrthoDB" id="163438at2759"/>
<dbReference type="Proteomes" id="UP000310158">
    <property type="component" value="Unassembled WGS sequence"/>
</dbReference>
<sequence>MSSDTSRIPVEPGQETAVAPREGHEASDIRLKVTVQQVVGIPQVKVLGFIKEREVYVALIVGGQKQKTDVVKVDGGTVQWSRTFDFDTRTPFGLEFRLYGRHMIWKHKFLGGFKVKIKDLPKPPDISRNLTILDARGQPRERSIQATLRLTAEPDYNRAQRVMGEVTQKVVEMKIVSGAVDKVASGTLAAGALSDNAPNFSDAWSPLLDKLGAFIHPYAKMAWAVLSVIPKAIMNQKERDQRITGLLMTLNEVFDVMNQAKTLGKIESHKQILARMSQQTVECGYFIRSYAKDEKFWKRTGKNIISSADSTIKEYQRIFISLRSQLQESAGLHTIVAVLHVESMVCEISENLRGLASDSDLREIPCADGARFASRKICLARTRETILNEIEDWINDADDARRVCLLSGVAGTGKSSIAHTIAHRFNVLGRLGSSFCFDRGRQKDRGPATLFRTLARNLADHNPQFKEALGQVLRNNVSLCKTEAPEDQFENFLRIPCEKLLISGPIVVVIDALDESGDSKVRKDMLTILAEEMPKLPPNFRIFVTARAEKDICDVFDRKDGVFIKEMRDIEASSANEDISRYIRHRLSKDGRLLRGLKVKHCDRLAKLSEGLFQWAFVACAYVEGADGKAGRTTSERLKDISESRTSRTDLLGDLYSNVLKSIFNTKRADDMARFGSVMGQILAAFEPLSMNALVVLRSTIDPGDDIESVKSIVQFMGSLLSGVTDDDYSVPIQPLHTSFRDFLTDASRGGDFYIDKSQPHSQLALASLRVMNRDLRFNICQLETSYLGNVDVPGLAERVSKAISPFLSYSCRFWADHLNETQFNEDILKEIEDFLLRKTLFWFEVSSLIDALPTAWQALAHAIQWVNLKPEGTDQEDNMLNFLRDAQSLVRCYGRIFSESTPHLYLSALPFFPQSSVIYNHFVPSFTGIPYVINGRSRRWPVLQNILKGHTGRVRSVAYSPDGKRIASGSSDETIRIWDAETGVQVGVPLVGHTDPVRSVAYSPDGKHIASGSDDRTIRIWDAKTGVQMGDPLVGHTDDVDSIAYSPDGKCIASCSSDKTIRIWDVETTAPLGEHKQKSSLRIDSSAHIYPSVSFSSHLDHASRSAHLADFLVSHSPPSADSVHLSMPYNGGWVGPQSKRFLWIPEEHREKLWWPGTKMTIPARSDFTMLDLSRYEFGPDWQRCYQDKSNA</sequence>
<dbReference type="SUPFAM" id="SSF49562">
    <property type="entry name" value="C2 domain (Calcium/lipid-binding domain, CaLB)"/>
    <property type="match status" value="1"/>
</dbReference>
<dbReference type="PROSITE" id="PS50082">
    <property type="entry name" value="WD_REPEATS_2"/>
    <property type="match status" value="3"/>
</dbReference>
<evidence type="ECO:0000256" key="2">
    <source>
        <dbReference type="ARBA" id="ARBA00022737"/>
    </source>
</evidence>
<feature type="region of interest" description="Disordered" evidence="4">
    <location>
        <begin position="1"/>
        <end position="23"/>
    </location>
</feature>
<dbReference type="PROSITE" id="PS50004">
    <property type="entry name" value="C2"/>
    <property type="match status" value="1"/>
</dbReference>
<evidence type="ECO:0000256" key="4">
    <source>
        <dbReference type="SAM" id="MobiDB-lite"/>
    </source>
</evidence>
<dbReference type="Pfam" id="PF24883">
    <property type="entry name" value="NPHP3_N"/>
    <property type="match status" value="1"/>
</dbReference>
<dbReference type="SUPFAM" id="SSF50978">
    <property type="entry name" value="WD40 repeat-like"/>
    <property type="match status" value="1"/>
</dbReference>
<dbReference type="InterPro" id="IPR027417">
    <property type="entry name" value="P-loop_NTPase"/>
</dbReference>
<dbReference type="Gene3D" id="2.130.10.10">
    <property type="entry name" value="YVTN repeat-like/Quinoprotein amine dehydrogenase"/>
    <property type="match status" value="1"/>
</dbReference>
<dbReference type="PROSITE" id="PS00678">
    <property type="entry name" value="WD_REPEATS_1"/>
    <property type="match status" value="3"/>
</dbReference>